<feature type="compositionally biased region" description="Low complexity" evidence="1">
    <location>
        <begin position="67"/>
        <end position="83"/>
    </location>
</feature>
<dbReference type="AlphaFoldDB" id="A0A1E3HB91"/>
<gene>
    <name evidence="2" type="ORF">L202_08073</name>
</gene>
<reference evidence="2 3" key="1">
    <citation type="submission" date="2016-06" db="EMBL/GenBank/DDBJ databases">
        <title>Evolution of pathogenesis and genome organization in the Tremellales.</title>
        <authorList>
            <person name="Cuomo C."/>
            <person name="Litvintseva A."/>
            <person name="Heitman J."/>
            <person name="Chen Y."/>
            <person name="Sun S."/>
            <person name="Springer D."/>
            <person name="Dromer F."/>
            <person name="Young S."/>
            <person name="Zeng Q."/>
            <person name="Chapman S."/>
            <person name="Gujja S."/>
            <person name="Saif S."/>
            <person name="Birren B."/>
        </authorList>
    </citation>
    <scope>NUCLEOTIDE SEQUENCE [LARGE SCALE GENOMIC DNA]</scope>
    <source>
        <strain evidence="2 3">CBS 6039</strain>
    </source>
</reference>
<evidence type="ECO:0000313" key="2">
    <source>
        <dbReference type="EMBL" id="ODN73574.1"/>
    </source>
</evidence>
<evidence type="ECO:0000256" key="1">
    <source>
        <dbReference type="SAM" id="MobiDB-lite"/>
    </source>
</evidence>
<feature type="region of interest" description="Disordered" evidence="1">
    <location>
        <begin position="161"/>
        <end position="247"/>
    </location>
</feature>
<dbReference type="RefSeq" id="XP_018989486.1">
    <property type="nucleotide sequence ID" value="XM_019142915.1"/>
</dbReference>
<evidence type="ECO:0000313" key="3">
    <source>
        <dbReference type="Proteomes" id="UP000094065"/>
    </source>
</evidence>
<feature type="compositionally biased region" description="Basic and acidic residues" evidence="1">
    <location>
        <begin position="185"/>
        <end position="247"/>
    </location>
</feature>
<dbReference type="EMBL" id="AWGJ01000013">
    <property type="protein sequence ID" value="ODN73574.1"/>
    <property type="molecule type" value="Genomic_DNA"/>
</dbReference>
<keyword evidence="3" id="KW-1185">Reference proteome</keyword>
<protein>
    <submittedName>
        <fullName evidence="2">Uncharacterized protein</fullName>
    </submittedName>
</protein>
<accession>A0A1E3HB91</accession>
<organism evidence="2 3">
    <name type="scientific">Cryptococcus amylolentus CBS 6039</name>
    <dbReference type="NCBI Taxonomy" id="1295533"/>
    <lineage>
        <taxon>Eukaryota</taxon>
        <taxon>Fungi</taxon>
        <taxon>Dikarya</taxon>
        <taxon>Basidiomycota</taxon>
        <taxon>Agaricomycotina</taxon>
        <taxon>Tremellomycetes</taxon>
        <taxon>Tremellales</taxon>
        <taxon>Cryptococcaceae</taxon>
        <taxon>Cryptococcus</taxon>
    </lineage>
</organism>
<name>A0A1E3HB91_9TREE</name>
<dbReference type="GeneID" id="30159382"/>
<dbReference type="Proteomes" id="UP000094065">
    <property type="component" value="Unassembled WGS sequence"/>
</dbReference>
<proteinExistence type="predicted"/>
<feature type="region of interest" description="Disordered" evidence="1">
    <location>
        <begin position="59"/>
        <end position="87"/>
    </location>
</feature>
<comment type="caution">
    <text evidence="2">The sequence shown here is derived from an EMBL/GenBank/DDBJ whole genome shotgun (WGS) entry which is preliminary data.</text>
</comment>
<sequence>MSLRSWDDITYDQLANMSDVEFTRTLQEWKRYAIHGESNDSLYDFIERVRQKITMIDAANNEPERLQGPSPVESSSSTSSIQEEQPETIGSTIYDQTTDFNSFLSAAAEPDDAGESQEATRTRSEIIGSTVFDQTTNFNSLLSGDSEDPEFLSRRRQELETLTENFSAGGPREKRPPKNNAERSAAYKERQKQKDPGWAARTRERNRDSQRALRAKRAEARRLAETRLHEIQDSIPAERRSSGAEGE</sequence>